<sequence length="378" mass="41070">MTTCCLARAKAQTLPRQGNQHGGTACHQSGGRNTDARQSQDSATDTAQIAVRGIYPFPGRAKTGSRKNKNKKYNRVSAKTPIRQPPNERPAHLLPYLLLSNVPPPPLRRTRHSRFQPPRPVSAFHVRRQLRLLWRLGLLWPQSLLQALISRQCRLQRRCCCLIRGRQVRQGAPHQAPRALSPLPPTIDEHGSEPNHDDDHGHHDADHDLVLRVEGVVVVVNIGVWNRRGVVAEAEEGRRGGRRGRCGDAANHLCGDDVGERGALLIRCGIEFGGLACRCGEGVDVLTDELAGATGDGRQCHSAIVDGLSDDCHTVLRDDAGPGAAGGVDFRGGERRAGRAGEGGVKVLTPRCAVGSCCPWPWTDPPADKIWGLGCRRP</sequence>
<evidence type="ECO:0000256" key="1">
    <source>
        <dbReference type="SAM" id="MobiDB-lite"/>
    </source>
</evidence>
<protein>
    <submittedName>
        <fullName evidence="2">Uncharacterized protein</fullName>
    </submittedName>
</protein>
<feature type="compositionally biased region" description="Basic and acidic residues" evidence="1">
    <location>
        <begin position="187"/>
        <end position="204"/>
    </location>
</feature>
<feature type="region of interest" description="Disordered" evidence="1">
    <location>
        <begin position="12"/>
        <end position="44"/>
    </location>
</feature>
<proteinExistence type="predicted"/>
<dbReference type="Proteomes" id="UP001172155">
    <property type="component" value="Unassembled WGS sequence"/>
</dbReference>
<dbReference type="AlphaFoldDB" id="A0AA40K4K9"/>
<feature type="compositionally biased region" description="Polar residues" evidence="1">
    <location>
        <begin position="26"/>
        <end position="44"/>
    </location>
</feature>
<reference evidence="2" key="1">
    <citation type="submission" date="2023-06" db="EMBL/GenBank/DDBJ databases">
        <title>Genome-scale phylogeny and comparative genomics of the fungal order Sordariales.</title>
        <authorList>
            <consortium name="Lawrence Berkeley National Laboratory"/>
            <person name="Hensen N."/>
            <person name="Bonometti L."/>
            <person name="Westerberg I."/>
            <person name="Brannstrom I.O."/>
            <person name="Guillou S."/>
            <person name="Cros-Aarteil S."/>
            <person name="Calhoun S."/>
            <person name="Haridas S."/>
            <person name="Kuo A."/>
            <person name="Mondo S."/>
            <person name="Pangilinan J."/>
            <person name="Riley R."/>
            <person name="LaButti K."/>
            <person name="Andreopoulos B."/>
            <person name="Lipzen A."/>
            <person name="Chen C."/>
            <person name="Yanf M."/>
            <person name="Daum C."/>
            <person name="Ng V."/>
            <person name="Clum A."/>
            <person name="Steindorff A."/>
            <person name="Ohm R."/>
            <person name="Martin F."/>
            <person name="Silar P."/>
            <person name="Natvig D."/>
            <person name="Lalanne C."/>
            <person name="Gautier V."/>
            <person name="Ament-velasquez S.L."/>
            <person name="Kruys A."/>
            <person name="Hutchinson M.I."/>
            <person name="Powell A.J."/>
            <person name="Barry K."/>
            <person name="Miller A.N."/>
            <person name="Grigoriev I.V."/>
            <person name="Debuchy R."/>
            <person name="Gladieux P."/>
            <person name="Thoren M.H."/>
            <person name="Johannesson H."/>
        </authorList>
    </citation>
    <scope>NUCLEOTIDE SEQUENCE</scope>
    <source>
        <strain evidence="2">SMH3187-1</strain>
    </source>
</reference>
<keyword evidence="3" id="KW-1185">Reference proteome</keyword>
<gene>
    <name evidence="2" type="ORF">B0T18DRAFT_410016</name>
</gene>
<feature type="region of interest" description="Disordered" evidence="1">
    <location>
        <begin position="171"/>
        <end position="204"/>
    </location>
</feature>
<evidence type="ECO:0000313" key="3">
    <source>
        <dbReference type="Proteomes" id="UP001172155"/>
    </source>
</evidence>
<organism evidence="2 3">
    <name type="scientific">Schizothecium vesticola</name>
    <dbReference type="NCBI Taxonomy" id="314040"/>
    <lineage>
        <taxon>Eukaryota</taxon>
        <taxon>Fungi</taxon>
        <taxon>Dikarya</taxon>
        <taxon>Ascomycota</taxon>
        <taxon>Pezizomycotina</taxon>
        <taxon>Sordariomycetes</taxon>
        <taxon>Sordariomycetidae</taxon>
        <taxon>Sordariales</taxon>
        <taxon>Schizotheciaceae</taxon>
        <taxon>Schizothecium</taxon>
    </lineage>
</organism>
<dbReference type="EMBL" id="JAUKUD010000004">
    <property type="protein sequence ID" value="KAK0745695.1"/>
    <property type="molecule type" value="Genomic_DNA"/>
</dbReference>
<comment type="caution">
    <text evidence="2">The sequence shown here is derived from an EMBL/GenBank/DDBJ whole genome shotgun (WGS) entry which is preliminary data.</text>
</comment>
<feature type="region of interest" description="Disordered" evidence="1">
    <location>
        <begin position="56"/>
        <end position="89"/>
    </location>
</feature>
<name>A0AA40K4K9_9PEZI</name>
<feature type="compositionally biased region" description="Basic residues" evidence="1">
    <location>
        <begin position="63"/>
        <end position="74"/>
    </location>
</feature>
<evidence type="ECO:0000313" key="2">
    <source>
        <dbReference type="EMBL" id="KAK0745695.1"/>
    </source>
</evidence>
<accession>A0AA40K4K9</accession>